<protein>
    <submittedName>
        <fullName evidence="1">Uncharacterized protein</fullName>
    </submittedName>
</protein>
<dbReference type="AlphaFoldDB" id="A0A699SA20"/>
<sequence length="129" mass="14868">YHARSSGSCSQTRGSVSYLDKVFYQYGLESWLKNDAIEISQTARKGIATKSEKDPSKKLVPASTIIRPDHDELVRVEFMINVKIIYLAEQEIQEYWDKEDKMKKSAKESKLLAMSRPEVIKVIRKEAQN</sequence>
<evidence type="ECO:0000313" key="1">
    <source>
        <dbReference type="EMBL" id="GFC94364.1"/>
    </source>
</evidence>
<dbReference type="EMBL" id="BKCJ011148298">
    <property type="protein sequence ID" value="GFC94364.1"/>
    <property type="molecule type" value="Genomic_DNA"/>
</dbReference>
<name>A0A699SA20_TANCI</name>
<organism evidence="1">
    <name type="scientific">Tanacetum cinerariifolium</name>
    <name type="common">Dalmatian daisy</name>
    <name type="synonym">Chrysanthemum cinerariifolium</name>
    <dbReference type="NCBI Taxonomy" id="118510"/>
    <lineage>
        <taxon>Eukaryota</taxon>
        <taxon>Viridiplantae</taxon>
        <taxon>Streptophyta</taxon>
        <taxon>Embryophyta</taxon>
        <taxon>Tracheophyta</taxon>
        <taxon>Spermatophyta</taxon>
        <taxon>Magnoliopsida</taxon>
        <taxon>eudicotyledons</taxon>
        <taxon>Gunneridae</taxon>
        <taxon>Pentapetalae</taxon>
        <taxon>asterids</taxon>
        <taxon>campanulids</taxon>
        <taxon>Asterales</taxon>
        <taxon>Asteraceae</taxon>
        <taxon>Asteroideae</taxon>
        <taxon>Anthemideae</taxon>
        <taxon>Anthemidinae</taxon>
        <taxon>Tanacetum</taxon>
    </lineage>
</organism>
<reference evidence="1" key="1">
    <citation type="journal article" date="2019" name="Sci. Rep.">
        <title>Draft genome of Tanacetum cinerariifolium, the natural source of mosquito coil.</title>
        <authorList>
            <person name="Yamashiro T."/>
            <person name="Shiraishi A."/>
            <person name="Satake H."/>
            <person name="Nakayama K."/>
        </authorList>
    </citation>
    <scope>NUCLEOTIDE SEQUENCE</scope>
</reference>
<comment type="caution">
    <text evidence="1">The sequence shown here is derived from an EMBL/GenBank/DDBJ whole genome shotgun (WGS) entry which is preliminary data.</text>
</comment>
<gene>
    <name evidence="1" type="ORF">Tci_866334</name>
</gene>
<accession>A0A699SA20</accession>
<proteinExistence type="predicted"/>
<feature type="non-terminal residue" evidence="1">
    <location>
        <position position="1"/>
    </location>
</feature>